<accession>A0A8X8KMD5</accession>
<dbReference type="GO" id="GO:0003887">
    <property type="term" value="F:DNA-directed DNA polymerase activity"/>
    <property type="evidence" value="ECO:0007669"/>
    <property type="project" value="InterPro"/>
</dbReference>
<sequence>MGVVMFYHLTRSPPEETAQLLLGRALVAGWRVMLRGTDAARLDWWDQRLWLGPEEGFLPHGLAGGPHDADQPVLLGRGEIGNGAQALMLVDGAAVTPDEARGLERVWLLFDGQDDAATAAARVQWKALTGAGLAAQYWSEETGKWQKKAESAGAAG</sequence>
<dbReference type="Pfam" id="PF04364">
    <property type="entry name" value="DNA_pol3_chi"/>
    <property type="match status" value="1"/>
</dbReference>
<dbReference type="AlphaFoldDB" id="A0A8X8KMD5"/>
<evidence type="ECO:0000313" key="2">
    <source>
        <dbReference type="Proteomes" id="UP000484076"/>
    </source>
</evidence>
<dbReference type="RefSeq" id="WP_152823555.1">
    <property type="nucleotide sequence ID" value="NZ_WHUT02000001.1"/>
</dbReference>
<dbReference type="GO" id="GO:0032298">
    <property type="term" value="P:positive regulation of DNA-templated DNA replication initiation"/>
    <property type="evidence" value="ECO:0007669"/>
    <property type="project" value="TreeGrafter"/>
</dbReference>
<dbReference type="Proteomes" id="UP000484076">
    <property type="component" value="Unassembled WGS sequence"/>
</dbReference>
<protein>
    <submittedName>
        <fullName evidence="1">DNA polymerase III subunit chi</fullName>
    </submittedName>
</protein>
<dbReference type="InterPro" id="IPR036768">
    <property type="entry name" value="PolIII_chi_sf"/>
</dbReference>
<dbReference type="PANTHER" id="PTHR38767">
    <property type="entry name" value="DNA POLYMERASE III SUBUNIT CHI"/>
    <property type="match status" value="1"/>
</dbReference>
<proteinExistence type="predicted"/>
<gene>
    <name evidence="1" type="ORF">GEU84_000520</name>
</gene>
<dbReference type="GO" id="GO:0003677">
    <property type="term" value="F:DNA binding"/>
    <property type="evidence" value="ECO:0007669"/>
    <property type="project" value="InterPro"/>
</dbReference>
<dbReference type="GO" id="GO:0006260">
    <property type="term" value="P:DNA replication"/>
    <property type="evidence" value="ECO:0007669"/>
    <property type="project" value="InterPro"/>
</dbReference>
<reference evidence="1" key="1">
    <citation type="submission" date="2020-05" db="EMBL/GenBank/DDBJ databases">
        <title>Fertoebacter nigrum gen. nov., sp. nov., a new member of the family Rhodobacteraceae.</title>
        <authorList>
            <person name="Szuroczki S."/>
            <person name="Abbaszade G."/>
            <person name="Buni D."/>
            <person name="Schumann P."/>
            <person name="Toth E."/>
        </authorList>
    </citation>
    <scope>NUCLEOTIDE SEQUENCE</scope>
    <source>
        <strain evidence="1">RG-N-1a</strain>
    </source>
</reference>
<comment type="caution">
    <text evidence="1">The sequence shown here is derived from an EMBL/GenBank/DDBJ whole genome shotgun (WGS) entry which is preliminary data.</text>
</comment>
<name>A0A8X8KMD5_9RHOB</name>
<dbReference type="EMBL" id="WHUT02000001">
    <property type="protein sequence ID" value="NUB42855.1"/>
    <property type="molecule type" value="Genomic_DNA"/>
</dbReference>
<keyword evidence="2" id="KW-1185">Reference proteome</keyword>
<dbReference type="InterPro" id="IPR007459">
    <property type="entry name" value="DNA_pol3_chi"/>
</dbReference>
<organism evidence="1 2">
    <name type="scientific">Fertoeibacter niger</name>
    <dbReference type="NCBI Taxonomy" id="2656921"/>
    <lineage>
        <taxon>Bacteria</taxon>
        <taxon>Pseudomonadati</taxon>
        <taxon>Pseudomonadota</taxon>
        <taxon>Alphaproteobacteria</taxon>
        <taxon>Rhodobacterales</taxon>
        <taxon>Paracoccaceae</taxon>
        <taxon>Fertoeibacter</taxon>
    </lineage>
</organism>
<evidence type="ECO:0000313" key="1">
    <source>
        <dbReference type="EMBL" id="NUB42855.1"/>
    </source>
</evidence>
<dbReference type="Gene3D" id="3.40.50.10110">
    <property type="entry name" value="DNA polymerase III subunit chi"/>
    <property type="match status" value="1"/>
</dbReference>
<dbReference type="PANTHER" id="PTHR38767:SF1">
    <property type="entry name" value="DNA POLYMERASE III SUBUNIT CHI"/>
    <property type="match status" value="1"/>
</dbReference>
<dbReference type="SUPFAM" id="SSF102400">
    <property type="entry name" value="DNA polymerase III chi subunit"/>
    <property type="match status" value="1"/>
</dbReference>
<dbReference type="NCBIfam" id="NF004347">
    <property type="entry name" value="PRK05728.1-4"/>
    <property type="match status" value="1"/>
</dbReference>